<dbReference type="InterPro" id="IPR036907">
    <property type="entry name" value="5'-Nucleotdase_C_sf"/>
</dbReference>
<evidence type="ECO:0000259" key="3">
    <source>
        <dbReference type="Pfam" id="PF00149"/>
    </source>
</evidence>
<proteinExistence type="inferred from homology"/>
<comment type="caution">
    <text evidence="5">The sequence shown here is derived from an EMBL/GenBank/DDBJ whole genome shotgun (WGS) entry which is preliminary data.</text>
</comment>
<reference evidence="5 6" key="1">
    <citation type="submission" date="2018-05" db="EMBL/GenBank/DDBJ databases">
        <authorList>
            <person name="Zhang Y.-J."/>
        </authorList>
    </citation>
    <scope>NUCLEOTIDE SEQUENCE [LARGE SCALE GENOMIC DNA]</scope>
    <source>
        <strain evidence="5 6">CY04</strain>
    </source>
</reference>
<dbReference type="InterPro" id="IPR029052">
    <property type="entry name" value="Metallo-depent_PP-like"/>
</dbReference>
<sequence length="599" mass="64726">MATTDLHMNLLGYDYYRDQADPSVGLAHTASLIAGARDEATRLGAVTLLLDNGDSMQGTPLGEQPDARSPHPLMKAFQVLSYDAIGLGNHDFNFGLDTLEHILKTAPCPVICSNMKAASPETKLPFVASAILERQMLDHPDAPPVRIGLLSVLPEQTVQWDAHLLQDRVQMMNIVQSARTTSAALRAAGCDIVIALAHTGLGHETDPDNSENALQHLVQIDDIDALIGGHTHLRLPDPATPFSKPVVMPGAFGSHLGVIDLRLKHGDDGWKLDAWDCGLRPISQRTTTGELAPLVTEDAALVSALAEDHAATVERINAPVGQIEHSLHSYFTFFAPDRALALVACAQAAELREQLKNTPACELPLLSAVSPCKFGARTGPGHFTDVPAGPLSRRHVADLHIFPNYLNAVSISGAMVLEWLEMLAGMFNQITPGTDSTPLIDFDRAGHNFDVLHGLDYQIDLSVPARFHASGKLADPQAHRIRDPLWNGKPIDPDQQFVVAVNSHRAAGGGNFPMVQQATQIPLPRCSIQDIVYDYLNGTLPTDPLAAASPPWRLAPMPGSHALVYTGPAARRYLEELSHMNLPLPEPTPDGFLQLKIPL</sequence>
<feature type="domain" description="Calcineurin-like phosphoesterase" evidence="3">
    <location>
        <begin position="3"/>
        <end position="232"/>
    </location>
</feature>
<accession>A0ABX0W5T0</accession>
<dbReference type="EMBL" id="QHLQ01000006">
    <property type="protein sequence ID" value="NIZ60932.1"/>
    <property type="molecule type" value="Genomic_DNA"/>
</dbReference>
<keyword evidence="2" id="KW-0378">Hydrolase</keyword>
<evidence type="ECO:0000259" key="4">
    <source>
        <dbReference type="Pfam" id="PF02872"/>
    </source>
</evidence>
<evidence type="ECO:0000313" key="5">
    <source>
        <dbReference type="EMBL" id="NIZ60932.1"/>
    </source>
</evidence>
<evidence type="ECO:0000313" key="6">
    <source>
        <dbReference type="Proteomes" id="UP001429564"/>
    </source>
</evidence>
<dbReference type="PANTHER" id="PTHR11575">
    <property type="entry name" value="5'-NUCLEOTIDASE-RELATED"/>
    <property type="match status" value="1"/>
</dbReference>
<gene>
    <name evidence="5" type="ORF">DL239_08085</name>
</gene>
<dbReference type="Pfam" id="PF02872">
    <property type="entry name" value="5_nucleotid_C"/>
    <property type="match status" value="1"/>
</dbReference>
<name>A0ABX0W5T0_9RHOB</name>
<dbReference type="PANTHER" id="PTHR11575:SF6">
    <property type="entry name" value="2',3'-CYCLIC-NUCLEOTIDE 2'-PHOSPHODIESTERASE_3'-NUCLEOTIDASE"/>
    <property type="match status" value="1"/>
</dbReference>
<comment type="similarity">
    <text evidence="2">Belongs to the 5'-nucleotidase family.</text>
</comment>
<dbReference type="InterPro" id="IPR006179">
    <property type="entry name" value="5_nucleotidase/apyrase"/>
</dbReference>
<keyword evidence="6" id="KW-1185">Reference proteome</keyword>
<feature type="domain" description="5'-Nucleotidase C-terminal" evidence="4">
    <location>
        <begin position="374"/>
        <end position="516"/>
    </location>
</feature>
<dbReference type="PRINTS" id="PR01607">
    <property type="entry name" value="APYRASEFAMLY"/>
</dbReference>
<dbReference type="Gene3D" id="3.60.21.10">
    <property type="match status" value="1"/>
</dbReference>
<dbReference type="SUPFAM" id="SSF55816">
    <property type="entry name" value="5'-nucleotidase (syn. UDP-sugar hydrolase), C-terminal domain"/>
    <property type="match status" value="1"/>
</dbReference>
<evidence type="ECO:0000256" key="2">
    <source>
        <dbReference type="RuleBase" id="RU362119"/>
    </source>
</evidence>
<keyword evidence="2" id="KW-0547">Nucleotide-binding</keyword>
<dbReference type="Proteomes" id="UP001429564">
    <property type="component" value="Unassembled WGS sequence"/>
</dbReference>
<organism evidence="5 6">
    <name type="scientific">Parasedimentitalea denitrificans</name>
    <dbReference type="NCBI Taxonomy" id="2211118"/>
    <lineage>
        <taxon>Bacteria</taxon>
        <taxon>Pseudomonadati</taxon>
        <taxon>Pseudomonadota</taxon>
        <taxon>Alphaproteobacteria</taxon>
        <taxon>Rhodobacterales</taxon>
        <taxon>Paracoccaceae</taxon>
        <taxon>Parasedimentitalea</taxon>
    </lineage>
</organism>
<protein>
    <submittedName>
        <fullName evidence="5">Bifunctional metallophosphatase/5'-nucleotidase</fullName>
    </submittedName>
</protein>
<dbReference type="InterPro" id="IPR008334">
    <property type="entry name" value="5'-Nucleotdase_C"/>
</dbReference>
<dbReference type="Pfam" id="PF00149">
    <property type="entry name" value="Metallophos"/>
    <property type="match status" value="1"/>
</dbReference>
<keyword evidence="1" id="KW-0732">Signal</keyword>
<dbReference type="InterPro" id="IPR004843">
    <property type="entry name" value="Calcineurin-like_PHP"/>
</dbReference>
<dbReference type="SUPFAM" id="SSF56300">
    <property type="entry name" value="Metallo-dependent phosphatases"/>
    <property type="match status" value="1"/>
</dbReference>
<evidence type="ECO:0000256" key="1">
    <source>
        <dbReference type="ARBA" id="ARBA00022729"/>
    </source>
</evidence>
<dbReference type="Gene3D" id="3.90.780.10">
    <property type="entry name" value="5'-Nucleotidase, C-terminal domain"/>
    <property type="match status" value="1"/>
</dbReference>